<reference evidence="2" key="2">
    <citation type="submission" date="2021-04" db="EMBL/GenBank/DDBJ databases">
        <authorList>
            <person name="Gilroy R."/>
        </authorList>
    </citation>
    <scope>NUCLEOTIDE SEQUENCE</scope>
    <source>
        <strain evidence="2">2239</strain>
    </source>
</reference>
<organism evidence="2 3">
    <name type="scientific">Candidatus Allofournierella pullicola</name>
    <dbReference type="NCBI Taxonomy" id="2838596"/>
    <lineage>
        <taxon>Bacteria</taxon>
        <taxon>Bacillati</taxon>
        <taxon>Bacillota</taxon>
        <taxon>Clostridia</taxon>
        <taxon>Eubacteriales</taxon>
        <taxon>Oscillospiraceae</taxon>
        <taxon>Allofournierella</taxon>
    </lineage>
</organism>
<proteinExistence type="predicted"/>
<dbReference type="EMBL" id="DXFW01000012">
    <property type="protein sequence ID" value="HIX05247.1"/>
    <property type="molecule type" value="Genomic_DNA"/>
</dbReference>
<comment type="caution">
    <text evidence="2">The sequence shown here is derived from an EMBL/GenBank/DDBJ whole genome shotgun (WGS) entry which is preliminary data.</text>
</comment>
<evidence type="ECO:0000313" key="2">
    <source>
        <dbReference type="EMBL" id="HIX05247.1"/>
    </source>
</evidence>
<gene>
    <name evidence="2" type="ORF">H9865_03945</name>
</gene>
<keyword evidence="1" id="KW-0472">Membrane</keyword>
<evidence type="ECO:0000256" key="1">
    <source>
        <dbReference type="SAM" id="Phobius"/>
    </source>
</evidence>
<feature type="transmembrane region" description="Helical" evidence="1">
    <location>
        <begin position="6"/>
        <end position="26"/>
    </location>
</feature>
<feature type="transmembrane region" description="Helical" evidence="1">
    <location>
        <begin position="38"/>
        <end position="57"/>
    </location>
</feature>
<dbReference type="InterPro" id="IPR005081">
    <property type="entry name" value="SpoIIGA"/>
</dbReference>
<dbReference type="AlphaFoldDB" id="A0A9D2ADU9"/>
<feature type="transmembrane region" description="Helical" evidence="1">
    <location>
        <begin position="128"/>
        <end position="150"/>
    </location>
</feature>
<keyword evidence="1" id="KW-1133">Transmembrane helix</keyword>
<dbReference type="Proteomes" id="UP000824193">
    <property type="component" value="Unassembled WGS sequence"/>
</dbReference>
<protein>
    <submittedName>
        <fullName evidence="2">Sigma-E processing peptidase SpoIIGA</fullName>
    </submittedName>
</protein>
<reference evidence="2" key="1">
    <citation type="journal article" date="2021" name="PeerJ">
        <title>Extensive microbial diversity within the chicken gut microbiome revealed by metagenomics and culture.</title>
        <authorList>
            <person name="Gilroy R."/>
            <person name="Ravi A."/>
            <person name="Getino M."/>
            <person name="Pursley I."/>
            <person name="Horton D.L."/>
            <person name="Alikhan N.F."/>
            <person name="Baker D."/>
            <person name="Gharbi K."/>
            <person name="Hall N."/>
            <person name="Watson M."/>
            <person name="Adriaenssens E.M."/>
            <person name="Foster-Nyarko E."/>
            <person name="Jarju S."/>
            <person name="Secka A."/>
            <person name="Antonio M."/>
            <person name="Oren A."/>
            <person name="Chaudhuri R.R."/>
            <person name="La Ragione R."/>
            <person name="Hildebrand F."/>
            <person name="Pallen M.J."/>
        </authorList>
    </citation>
    <scope>NUCLEOTIDE SEQUENCE</scope>
    <source>
        <strain evidence="2">2239</strain>
    </source>
</reference>
<dbReference type="Pfam" id="PF03419">
    <property type="entry name" value="Peptidase_U4"/>
    <property type="match status" value="1"/>
</dbReference>
<feature type="transmembrane region" description="Helical" evidence="1">
    <location>
        <begin position="90"/>
        <end position="108"/>
    </location>
</feature>
<accession>A0A9D2ADU9</accession>
<keyword evidence="1" id="KW-0812">Transmembrane</keyword>
<dbReference type="GO" id="GO:0030436">
    <property type="term" value="P:asexual sporulation"/>
    <property type="evidence" value="ECO:0007669"/>
    <property type="project" value="InterPro"/>
</dbReference>
<evidence type="ECO:0000313" key="3">
    <source>
        <dbReference type="Proteomes" id="UP000824193"/>
    </source>
</evidence>
<dbReference type="GO" id="GO:0006508">
    <property type="term" value="P:proteolysis"/>
    <property type="evidence" value="ECO:0007669"/>
    <property type="project" value="InterPro"/>
</dbReference>
<sequence>MKIVVYLDILLVTNFIAGYFLLRAAGWLAGASCPALRALAGAALAAASTLILLAPALAAPLNFAYKIFTAALVTLAAFGWHGLRPFLRAGTWFFVLNLGLAGFAMLGLQRGGMNGVRVHNLTVYVDLSPMTLVLSVLAVYLAVRLVLLVFGPPADGQPWQLELSLAGCEVRAQACFDTGFFLRDPVGGRQTLLVSWPAVERQLTAEVNIFLRGYFSGRNPLPPKGLGLRLIPCSGASGSAVLPGLTASAARLTGPGRTLAAQNVTVVFTAEPLLDGQFQALFGQEFLMNETERRSKACT</sequence>
<dbReference type="GO" id="GO:0004190">
    <property type="term" value="F:aspartic-type endopeptidase activity"/>
    <property type="evidence" value="ECO:0007669"/>
    <property type="project" value="InterPro"/>
</dbReference>
<name>A0A9D2ADU9_9FIRM</name>
<feature type="transmembrane region" description="Helical" evidence="1">
    <location>
        <begin position="63"/>
        <end position="83"/>
    </location>
</feature>